<evidence type="ECO:0000313" key="1">
    <source>
        <dbReference type="Proteomes" id="UP000036681"/>
    </source>
</evidence>
<dbReference type="WBParaSite" id="ALUE_0001346901-mRNA-1">
    <property type="protein sequence ID" value="ALUE_0001346901-mRNA-1"/>
    <property type="gene ID" value="ALUE_0001346901"/>
</dbReference>
<organism evidence="1 2">
    <name type="scientific">Ascaris lumbricoides</name>
    <name type="common">Giant roundworm</name>
    <dbReference type="NCBI Taxonomy" id="6252"/>
    <lineage>
        <taxon>Eukaryota</taxon>
        <taxon>Metazoa</taxon>
        <taxon>Ecdysozoa</taxon>
        <taxon>Nematoda</taxon>
        <taxon>Chromadorea</taxon>
        <taxon>Rhabditida</taxon>
        <taxon>Spirurina</taxon>
        <taxon>Ascaridomorpha</taxon>
        <taxon>Ascaridoidea</taxon>
        <taxon>Ascarididae</taxon>
        <taxon>Ascaris</taxon>
    </lineage>
</organism>
<dbReference type="Proteomes" id="UP000036681">
    <property type="component" value="Unplaced"/>
</dbReference>
<proteinExistence type="predicted"/>
<protein>
    <submittedName>
        <fullName evidence="2">Type VI secretion system tip protein VgrG</fullName>
    </submittedName>
</protein>
<dbReference type="AlphaFoldDB" id="A0A0M3I848"/>
<sequence length="173" mass="17938">DHVLLRLSDFADDPPIFITVRTRTREGAVSSDSNVSRVPRAVSLNLPSGTIPRPTPLTNLNLTAQMSAPSSLVQPLGSLTVPGAHGSAAPSATGLMQTTSATMGGITDPGALTLAQSAYTTALPIGAAQSATIIPGMQVGSLQGEKLIDYYLILDKLNDSRSFKQTIKGSYGC</sequence>
<accession>A0A0M3I848</accession>
<keyword evidence="1" id="KW-1185">Reference proteome</keyword>
<name>A0A0M3I848_ASCLU</name>
<evidence type="ECO:0000313" key="2">
    <source>
        <dbReference type="WBParaSite" id="ALUE_0001346901-mRNA-1"/>
    </source>
</evidence>
<reference evidence="2" key="1">
    <citation type="submission" date="2017-02" db="UniProtKB">
        <authorList>
            <consortium name="WormBaseParasite"/>
        </authorList>
    </citation>
    <scope>IDENTIFICATION</scope>
</reference>